<dbReference type="Proteomes" id="UP000193427">
    <property type="component" value="Chromosome"/>
</dbReference>
<dbReference type="PROSITE" id="PS51841">
    <property type="entry name" value="LTD"/>
    <property type="match status" value="1"/>
</dbReference>
<gene>
    <name evidence="1" type="ORF">A4W93_26830</name>
</gene>
<name>A0A1W6LGB1_9BURK</name>
<dbReference type="SUPFAM" id="SSF74853">
    <property type="entry name" value="Lamin A/C globular tail domain"/>
    <property type="match status" value="1"/>
</dbReference>
<dbReference type="KEGG" id="rgu:A4W93_26830"/>
<dbReference type="AlphaFoldDB" id="A0A1W6LGB1"/>
<dbReference type="InterPro" id="IPR001322">
    <property type="entry name" value="Lamin_tail_dom"/>
</dbReference>
<reference evidence="1 2" key="1">
    <citation type="submission" date="2016-04" db="EMBL/GenBank/DDBJ databases">
        <title>Complete genome sequence of natural rubber-degrading, novel Gram-negative bacterium, Rhizobacter gummiphilus strain NS21.</title>
        <authorList>
            <person name="Tabata M."/>
            <person name="Kasai D."/>
            <person name="Fukuda M."/>
        </authorList>
    </citation>
    <scope>NUCLEOTIDE SEQUENCE [LARGE SCALE GENOMIC DNA]</scope>
    <source>
        <strain evidence="1 2">NS21</strain>
    </source>
</reference>
<dbReference type="EMBL" id="CP015118">
    <property type="protein sequence ID" value="ARN23227.1"/>
    <property type="molecule type" value="Genomic_DNA"/>
</dbReference>
<evidence type="ECO:0000313" key="1">
    <source>
        <dbReference type="EMBL" id="ARN23227.1"/>
    </source>
</evidence>
<dbReference type="STRING" id="946333.A4W93_26830"/>
<dbReference type="NCBIfam" id="TIGR02595">
    <property type="entry name" value="PEP_CTERM"/>
    <property type="match status" value="1"/>
</dbReference>
<dbReference type="InterPro" id="IPR036415">
    <property type="entry name" value="Lamin_tail_dom_sf"/>
</dbReference>
<dbReference type="RefSeq" id="WP_085753545.1">
    <property type="nucleotide sequence ID" value="NZ_BSPR01000017.1"/>
</dbReference>
<evidence type="ECO:0000313" key="2">
    <source>
        <dbReference type="Proteomes" id="UP000193427"/>
    </source>
</evidence>
<organism evidence="1 2">
    <name type="scientific">Piscinibacter gummiphilus</name>
    <dbReference type="NCBI Taxonomy" id="946333"/>
    <lineage>
        <taxon>Bacteria</taxon>
        <taxon>Pseudomonadati</taxon>
        <taxon>Pseudomonadota</taxon>
        <taxon>Betaproteobacteria</taxon>
        <taxon>Burkholderiales</taxon>
        <taxon>Sphaerotilaceae</taxon>
        <taxon>Piscinibacter</taxon>
    </lineage>
</organism>
<protein>
    <submittedName>
        <fullName evidence="1">PEP-CTERM sorting domain-containing protein</fullName>
    </submittedName>
</protein>
<keyword evidence="2" id="KW-1185">Reference proteome</keyword>
<accession>A0A1W6LGB1</accession>
<dbReference type="Pfam" id="PF00932">
    <property type="entry name" value="LTD"/>
    <property type="match status" value="1"/>
</dbReference>
<dbReference type="Pfam" id="PF07589">
    <property type="entry name" value="PEP-CTERM"/>
    <property type="match status" value="1"/>
</dbReference>
<proteinExistence type="predicted"/>
<sequence>MKRLLLSLAAAAFITPAAHAANDHDVYITEWMYKGVGPNDGLGEFIEFTNFGTAAVDFTGWSFDDDSRLSLVTRLSAFGLVAAGESVILTEIDANEFRTRWGLDASVKVIGGYSNNLGNGDEINLFDANQQLVDRLTYGTSPRTLGRTGHAVSSDVFGTNQASKWVLSTVGDLEGSWAATTGDIGSPGFTSFASPVPEPAALAMLFAGLGVAAVARRGKRTAG</sequence>
<dbReference type="InterPro" id="IPR013424">
    <property type="entry name" value="Ice-binding_C"/>
</dbReference>
<dbReference type="OrthoDB" id="8536439at2"/>